<gene>
    <name evidence="3" type="primary">LOC105356931</name>
</gene>
<dbReference type="Gene3D" id="3.10.100.10">
    <property type="entry name" value="Mannose-Binding Protein A, subunit A"/>
    <property type="match status" value="1"/>
</dbReference>
<protein>
    <recommendedName>
        <fullName evidence="2">C-type lectin domain-containing protein</fullName>
    </recommendedName>
</protein>
<dbReference type="Bgee" id="ENSORLG00000028807">
    <property type="expression patterns" value="Expressed in pharyngeal gill and 10 other cell types or tissues"/>
</dbReference>
<reference evidence="3 4" key="1">
    <citation type="journal article" date="2007" name="Nature">
        <title>The medaka draft genome and insights into vertebrate genome evolution.</title>
        <authorList>
            <person name="Kasahara M."/>
            <person name="Naruse K."/>
            <person name="Sasaki S."/>
            <person name="Nakatani Y."/>
            <person name="Qu W."/>
            <person name="Ahsan B."/>
            <person name="Yamada T."/>
            <person name="Nagayasu Y."/>
            <person name="Doi K."/>
            <person name="Kasai Y."/>
            <person name="Jindo T."/>
            <person name="Kobayashi D."/>
            <person name="Shimada A."/>
            <person name="Toyoda A."/>
            <person name="Kuroki Y."/>
            <person name="Fujiyama A."/>
            <person name="Sasaki T."/>
            <person name="Shimizu A."/>
            <person name="Asakawa S."/>
            <person name="Shimizu N."/>
            <person name="Hashimoto S."/>
            <person name="Yang J."/>
            <person name="Lee Y."/>
            <person name="Matsushima K."/>
            <person name="Sugano S."/>
            <person name="Sakaizumi M."/>
            <person name="Narita T."/>
            <person name="Ohishi K."/>
            <person name="Haga S."/>
            <person name="Ohta F."/>
            <person name="Nomoto H."/>
            <person name="Nogata K."/>
            <person name="Morishita T."/>
            <person name="Endo T."/>
            <person name="Shin-I T."/>
            <person name="Takeda H."/>
            <person name="Morishita S."/>
            <person name="Kohara Y."/>
        </authorList>
    </citation>
    <scope>NUCLEOTIDE SEQUENCE [LARGE SCALE GENOMIC DNA]</scope>
    <source>
        <strain evidence="3 4">Hd-rR</strain>
    </source>
</reference>
<dbReference type="InterPro" id="IPR001304">
    <property type="entry name" value="C-type_lectin-like"/>
</dbReference>
<accession>A0A3B3I386</accession>
<dbReference type="AlphaFoldDB" id="A0A3B3I386"/>
<dbReference type="GeneID" id="105356931"/>
<evidence type="ECO:0000313" key="4">
    <source>
        <dbReference type="Proteomes" id="UP000001038"/>
    </source>
</evidence>
<feature type="transmembrane region" description="Helical" evidence="1">
    <location>
        <begin position="53"/>
        <end position="72"/>
    </location>
</feature>
<dbReference type="KEGG" id="ola:105356931"/>
<proteinExistence type="predicted"/>
<keyword evidence="1" id="KW-1133">Transmembrane helix</keyword>
<dbReference type="InParanoid" id="A0A3B3I386"/>
<dbReference type="PROSITE" id="PS50041">
    <property type="entry name" value="C_TYPE_LECTIN_2"/>
    <property type="match status" value="1"/>
</dbReference>
<dbReference type="InterPro" id="IPR050111">
    <property type="entry name" value="C-type_lectin/snaclec_domain"/>
</dbReference>
<dbReference type="GO" id="GO:0038187">
    <property type="term" value="F:pattern recognition receptor activity"/>
    <property type="evidence" value="ECO:0000318"/>
    <property type="project" value="GO_Central"/>
</dbReference>
<name>A0A3B3I386_ORYLA</name>
<dbReference type="GeneTree" id="ENSGT01030000234575"/>
<dbReference type="PANTHER" id="PTHR22803">
    <property type="entry name" value="MANNOSE, PHOSPHOLIPASE, LECTIN RECEPTOR RELATED"/>
    <property type="match status" value="1"/>
</dbReference>
<keyword evidence="4" id="KW-1185">Reference proteome</keyword>
<reference evidence="3" key="2">
    <citation type="submission" date="2025-08" db="UniProtKB">
        <authorList>
            <consortium name="Ensembl"/>
        </authorList>
    </citation>
    <scope>IDENTIFICATION</scope>
    <source>
        <strain evidence="3">Hd-rR</strain>
    </source>
</reference>
<feature type="domain" description="C-type lectin" evidence="2">
    <location>
        <begin position="176"/>
        <end position="303"/>
    </location>
</feature>
<dbReference type="GO" id="GO:0030246">
    <property type="term" value="F:carbohydrate binding"/>
    <property type="evidence" value="ECO:0000318"/>
    <property type="project" value="GO_Central"/>
</dbReference>
<dbReference type="InterPro" id="IPR016186">
    <property type="entry name" value="C-type_lectin-like/link_sf"/>
</dbReference>
<dbReference type="RefSeq" id="XP_023807741.1">
    <property type="nucleotide sequence ID" value="XM_023951973.1"/>
</dbReference>
<evidence type="ECO:0000256" key="1">
    <source>
        <dbReference type="SAM" id="Phobius"/>
    </source>
</evidence>
<dbReference type="SMART" id="SM00034">
    <property type="entry name" value="CLECT"/>
    <property type="match status" value="1"/>
</dbReference>
<dbReference type="Proteomes" id="UP000001038">
    <property type="component" value="Chromosome 22"/>
</dbReference>
<dbReference type="OrthoDB" id="2142683at2759"/>
<evidence type="ECO:0000259" key="2">
    <source>
        <dbReference type="PROSITE" id="PS50041"/>
    </source>
</evidence>
<reference evidence="3" key="3">
    <citation type="submission" date="2025-09" db="UniProtKB">
        <authorList>
            <consortium name="Ensembl"/>
        </authorList>
    </citation>
    <scope>IDENTIFICATION</scope>
    <source>
        <strain evidence="3">Hd-rR</strain>
    </source>
</reference>
<dbReference type="InterPro" id="IPR016187">
    <property type="entry name" value="CTDL_fold"/>
</dbReference>
<dbReference type="GO" id="GO:0009897">
    <property type="term" value="C:external side of plasma membrane"/>
    <property type="evidence" value="ECO:0000318"/>
    <property type="project" value="GO_Central"/>
</dbReference>
<dbReference type="Ensembl" id="ENSORLT00000040536.1">
    <property type="protein sequence ID" value="ENSORLP00000038263.1"/>
    <property type="gene ID" value="ENSORLG00000028807.1"/>
</dbReference>
<dbReference type="GO" id="GO:0006955">
    <property type="term" value="P:immune response"/>
    <property type="evidence" value="ECO:0000318"/>
    <property type="project" value="GO_Central"/>
</dbReference>
<sequence length="313" mass="35972">MEGKEPREPNFKDGFERLVCQEDLEDEEHQNYHQANRINLQVLTFSMGRCRTLASVSMMVLAAALLIADIALADQYKKRTDAHLTSADVERIGEEVAKLQGAYHTAVESMKGAQKQLNIERDSQTETIFELDHQKKRSKDYQVQIGQLQWEVSTMRSHLPIISDGCKYCPEGWLFLNSYCYFYPFSARFGLKTWQQAREFCQMYGGDLLVIDSKDKENSTVRFLMKNKNPSSSSDQPFWFGLRGLEGTWKWLNGAVLTEGFWMQGQPNNQNNNEDCAAVTAKTNIFQAWNVANCDSRRKWICEKVSSTQTEPL</sequence>
<dbReference type="SUPFAM" id="SSF56436">
    <property type="entry name" value="C-type lectin-like"/>
    <property type="match status" value="1"/>
</dbReference>
<dbReference type="Pfam" id="PF00059">
    <property type="entry name" value="Lectin_C"/>
    <property type="match status" value="1"/>
</dbReference>
<keyword evidence="1" id="KW-0472">Membrane</keyword>
<organism evidence="3 4">
    <name type="scientific">Oryzias latipes</name>
    <name type="common">Japanese rice fish</name>
    <name type="synonym">Japanese killifish</name>
    <dbReference type="NCBI Taxonomy" id="8090"/>
    <lineage>
        <taxon>Eukaryota</taxon>
        <taxon>Metazoa</taxon>
        <taxon>Chordata</taxon>
        <taxon>Craniata</taxon>
        <taxon>Vertebrata</taxon>
        <taxon>Euteleostomi</taxon>
        <taxon>Actinopterygii</taxon>
        <taxon>Neopterygii</taxon>
        <taxon>Teleostei</taxon>
        <taxon>Neoteleostei</taxon>
        <taxon>Acanthomorphata</taxon>
        <taxon>Ovalentaria</taxon>
        <taxon>Atherinomorphae</taxon>
        <taxon>Beloniformes</taxon>
        <taxon>Adrianichthyidae</taxon>
        <taxon>Oryziinae</taxon>
        <taxon>Oryzias</taxon>
    </lineage>
</organism>
<keyword evidence="1" id="KW-0812">Transmembrane</keyword>
<evidence type="ECO:0000313" key="3">
    <source>
        <dbReference type="Ensembl" id="ENSORLP00000038263.1"/>
    </source>
</evidence>